<dbReference type="Proteomes" id="UP001163846">
    <property type="component" value="Unassembled WGS sequence"/>
</dbReference>
<keyword evidence="1" id="KW-0732">Signal</keyword>
<feature type="signal peptide" evidence="1">
    <location>
        <begin position="1"/>
        <end position="25"/>
    </location>
</feature>
<evidence type="ECO:0000313" key="2">
    <source>
        <dbReference type="EMBL" id="KAJ3833675.1"/>
    </source>
</evidence>
<proteinExistence type="predicted"/>
<evidence type="ECO:0000256" key="1">
    <source>
        <dbReference type="SAM" id="SignalP"/>
    </source>
</evidence>
<dbReference type="EMBL" id="MU806655">
    <property type="protein sequence ID" value="KAJ3833675.1"/>
    <property type="molecule type" value="Genomic_DNA"/>
</dbReference>
<dbReference type="AlphaFoldDB" id="A0AA38NZT5"/>
<organism evidence="2 3">
    <name type="scientific">Lentinula raphanica</name>
    <dbReference type="NCBI Taxonomy" id="153919"/>
    <lineage>
        <taxon>Eukaryota</taxon>
        <taxon>Fungi</taxon>
        <taxon>Dikarya</taxon>
        <taxon>Basidiomycota</taxon>
        <taxon>Agaricomycotina</taxon>
        <taxon>Agaricomycetes</taxon>
        <taxon>Agaricomycetidae</taxon>
        <taxon>Agaricales</taxon>
        <taxon>Marasmiineae</taxon>
        <taxon>Omphalotaceae</taxon>
        <taxon>Lentinula</taxon>
    </lineage>
</organism>
<gene>
    <name evidence="2" type="ORF">F5878DRAFT_665453</name>
</gene>
<sequence>MVVAPLEKFLLLYILLPILGVIINGHPIPPHEGRQLEKQPVELPYTVWYRKFDKNAPANDQQRAEWKPLFVAREQKFDWSILQTDWQELAFVIGEGERCYGTYMVRNDHSDPETNTRWPWQAEHFTSPDCHKFGKNLESIGRLGYIQLAPPRNRTRS</sequence>
<feature type="chain" id="PRO_5041252472" evidence="1">
    <location>
        <begin position="26"/>
        <end position="157"/>
    </location>
</feature>
<evidence type="ECO:0000313" key="3">
    <source>
        <dbReference type="Proteomes" id="UP001163846"/>
    </source>
</evidence>
<reference evidence="2" key="1">
    <citation type="submission" date="2022-08" db="EMBL/GenBank/DDBJ databases">
        <authorList>
            <consortium name="DOE Joint Genome Institute"/>
            <person name="Min B."/>
            <person name="Riley R."/>
            <person name="Sierra-Patev S."/>
            <person name="Naranjo-Ortiz M."/>
            <person name="Looney B."/>
            <person name="Konkel Z."/>
            <person name="Slot J.C."/>
            <person name="Sakamoto Y."/>
            <person name="Steenwyk J.L."/>
            <person name="Rokas A."/>
            <person name="Carro J."/>
            <person name="Camarero S."/>
            <person name="Ferreira P."/>
            <person name="Molpeceres G."/>
            <person name="Ruiz-Duenas F.J."/>
            <person name="Serrano A."/>
            <person name="Henrissat B."/>
            <person name="Drula E."/>
            <person name="Hughes K.W."/>
            <person name="Mata J.L."/>
            <person name="Ishikawa N.K."/>
            <person name="Vargas-Isla R."/>
            <person name="Ushijima S."/>
            <person name="Smith C.A."/>
            <person name="Ahrendt S."/>
            <person name="Andreopoulos W."/>
            <person name="He G."/>
            <person name="Labutti K."/>
            <person name="Lipzen A."/>
            <person name="Ng V."/>
            <person name="Sandor L."/>
            <person name="Barry K."/>
            <person name="Martinez A.T."/>
            <person name="Xiao Y."/>
            <person name="Gibbons J.G."/>
            <person name="Terashima K."/>
            <person name="Hibbett D.S."/>
            <person name="Grigoriev I.V."/>
        </authorList>
    </citation>
    <scope>NUCLEOTIDE SEQUENCE</scope>
    <source>
        <strain evidence="2">TFB9207</strain>
    </source>
</reference>
<comment type="caution">
    <text evidence="2">The sequence shown here is derived from an EMBL/GenBank/DDBJ whole genome shotgun (WGS) entry which is preliminary data.</text>
</comment>
<keyword evidence="3" id="KW-1185">Reference proteome</keyword>
<protein>
    <submittedName>
        <fullName evidence="2">Uncharacterized protein</fullName>
    </submittedName>
</protein>
<name>A0AA38NZT5_9AGAR</name>
<accession>A0AA38NZT5</accession>